<proteinExistence type="predicted"/>
<reference evidence="2" key="1">
    <citation type="journal article" date="2021" name="Nat. Commun.">
        <title>Genomic analyses provide insights into spinach domestication and the genetic basis of agronomic traits.</title>
        <authorList>
            <person name="Cai X."/>
            <person name="Sun X."/>
            <person name="Xu C."/>
            <person name="Sun H."/>
            <person name="Wang X."/>
            <person name="Ge C."/>
            <person name="Zhang Z."/>
            <person name="Wang Q."/>
            <person name="Fei Z."/>
            <person name="Jiao C."/>
            <person name="Wang Q."/>
        </authorList>
    </citation>
    <scope>NUCLEOTIDE SEQUENCE [LARGE SCALE GENOMIC DNA]</scope>
    <source>
        <strain evidence="2">cv. Varoflay</strain>
    </source>
</reference>
<reference evidence="3 4" key="2">
    <citation type="submission" date="2025-05" db="UniProtKB">
        <authorList>
            <consortium name="RefSeq"/>
        </authorList>
    </citation>
    <scope>IDENTIFICATION</scope>
    <source>
        <tissue evidence="3 4">Leaf</tissue>
    </source>
</reference>
<gene>
    <name evidence="3 4 5" type="primary">LOC110804484</name>
</gene>
<sequence>MMSILKIPDGLLDEVHAMLARFWWGSNGTTWRMHWHSWDHLCKPKAMGGMGFRDMKVFNQALLAKQLWRLYSNPNPLLLSVLKARHFKHDSILEAYRGYDPSYSWRSLRGAKSLLLDGLKWRVGNGSMVRVWQDSWLPGTPTSAAPSHGPIYDPTLMVADLINFERKRVRWIWARQGLETFSQGFLSVQVSLTCAVAMARKNGSKTQGKTKGNGNGKARGLSSDSQALKTRSKDEVLGVEAIDFELENEVFTPIKLRVLES</sequence>
<dbReference type="RefSeq" id="XP_056691519.1">
    <property type="nucleotide sequence ID" value="XM_056835541.1"/>
</dbReference>
<dbReference type="GeneID" id="110804484"/>
<evidence type="ECO:0000313" key="2">
    <source>
        <dbReference type="Proteomes" id="UP000813463"/>
    </source>
</evidence>
<dbReference type="PANTHER" id="PTHR33116:SF86">
    <property type="entry name" value="REVERSE TRANSCRIPTASE DOMAIN-CONTAINING PROTEIN"/>
    <property type="match status" value="1"/>
</dbReference>
<keyword evidence="2" id="KW-1185">Reference proteome</keyword>
<feature type="region of interest" description="Disordered" evidence="1">
    <location>
        <begin position="202"/>
        <end position="227"/>
    </location>
</feature>
<evidence type="ECO:0000313" key="4">
    <source>
        <dbReference type="RefSeq" id="XP_056691518.1"/>
    </source>
</evidence>
<evidence type="ECO:0000256" key="1">
    <source>
        <dbReference type="SAM" id="MobiDB-lite"/>
    </source>
</evidence>
<dbReference type="RefSeq" id="XP_056691517.1">
    <property type="nucleotide sequence ID" value="XM_056835539.1"/>
</dbReference>
<evidence type="ECO:0000313" key="3">
    <source>
        <dbReference type="RefSeq" id="XP_056691517.1"/>
    </source>
</evidence>
<dbReference type="RefSeq" id="XP_056691518.1">
    <property type="nucleotide sequence ID" value="XM_056835540.1"/>
</dbReference>
<organism evidence="2 5">
    <name type="scientific">Spinacia oleracea</name>
    <name type="common">Spinach</name>
    <dbReference type="NCBI Taxonomy" id="3562"/>
    <lineage>
        <taxon>Eukaryota</taxon>
        <taxon>Viridiplantae</taxon>
        <taxon>Streptophyta</taxon>
        <taxon>Embryophyta</taxon>
        <taxon>Tracheophyta</taxon>
        <taxon>Spermatophyta</taxon>
        <taxon>Magnoliopsida</taxon>
        <taxon>eudicotyledons</taxon>
        <taxon>Gunneridae</taxon>
        <taxon>Pentapetalae</taxon>
        <taxon>Caryophyllales</taxon>
        <taxon>Chenopodiaceae</taxon>
        <taxon>Chenopodioideae</taxon>
        <taxon>Anserineae</taxon>
        <taxon>Spinacia</taxon>
    </lineage>
</organism>
<accession>A0ABM3R7C8</accession>
<name>A0ABM3R7C8_SPIOL</name>
<dbReference type="Proteomes" id="UP000813463">
    <property type="component" value="Chromosome 2"/>
</dbReference>
<dbReference type="PANTHER" id="PTHR33116">
    <property type="entry name" value="REVERSE TRANSCRIPTASE ZINC-BINDING DOMAIN-CONTAINING PROTEIN-RELATED-RELATED"/>
    <property type="match status" value="1"/>
</dbReference>
<evidence type="ECO:0000313" key="5">
    <source>
        <dbReference type="RefSeq" id="XP_056691519.1"/>
    </source>
</evidence>
<protein>
    <submittedName>
        <fullName evidence="3 4">Uncharacterized mitochondrial protein AtMg00310-like</fullName>
    </submittedName>
</protein>